<evidence type="ECO:0000313" key="5">
    <source>
        <dbReference type="EMBL" id="PIE25147.1"/>
    </source>
</evidence>
<accession>A0A2G6JNY5</accession>
<comment type="caution">
    <text evidence="5">The sequence shown here is derived from an EMBL/GenBank/DDBJ whole genome shotgun (WGS) entry which is preliminary data.</text>
</comment>
<sequence length="358" mass="40614">MSLMKRYTAMFGFLLISGAVSASVSQEQWRDLNQNIVNDHVLPVYQDLAKQSGALEKQTQQLCKVPTQKTLDLTRTQFKHTLDAWEAAQHINFGPIELLMRNFSIQFWPDKKNLTSKQLNKLLAEKDPNSLTDEALQTASIAVKGLPAIERILYAQEALTKIQQDSYRCQLLHAVSNYVKDQSKSTYQEWQSFKHEFDYVESEDGLYGSAQAATVDLMKALIEPLAVVRDLKILHPLGTKKAKPRRLENWRSQSALRNLQTNISTLHHMYSGISGVSLKSVLTEQGAEDLATDIENQFILLEKALEQLPAPLSKHIHEAEVREQLFLISEHIEKLGKKFAKGMKLLEIQLGFNSRDGD</sequence>
<proteinExistence type="predicted"/>
<dbReference type="Pfam" id="PF09375">
    <property type="entry name" value="Peptidase_M75"/>
    <property type="match status" value="1"/>
</dbReference>
<comment type="subcellular location">
    <subcellularLocation>
        <location evidence="1">Cell envelope</location>
    </subcellularLocation>
</comment>
<feature type="signal peptide" evidence="3">
    <location>
        <begin position="1"/>
        <end position="22"/>
    </location>
</feature>
<reference evidence="5 6" key="1">
    <citation type="submission" date="2017-10" db="EMBL/GenBank/DDBJ databases">
        <title>Novel microbial diversity and functional potential in the marine mammal oral microbiome.</title>
        <authorList>
            <person name="Dudek N.K."/>
            <person name="Sun C.L."/>
            <person name="Burstein D."/>
            <person name="Kantor R.S."/>
            <person name="Aliaga Goltsman D.S."/>
            <person name="Bik E.M."/>
            <person name="Thomas B.C."/>
            <person name="Banfield J.F."/>
            <person name="Relman D.A."/>
        </authorList>
    </citation>
    <scope>NUCLEOTIDE SEQUENCE [LARGE SCALE GENOMIC DNA]</scope>
    <source>
        <strain evidence="5">DOLJORAL78_47_21</strain>
    </source>
</reference>
<dbReference type="InterPro" id="IPR034984">
    <property type="entry name" value="Imelysin-like_IPPA"/>
</dbReference>
<dbReference type="InterPro" id="IPR018976">
    <property type="entry name" value="Imelysin-like"/>
</dbReference>
<dbReference type="AlphaFoldDB" id="A0A2G6JNY5"/>
<dbReference type="EMBL" id="PDSH01000012">
    <property type="protein sequence ID" value="PIE25147.1"/>
    <property type="molecule type" value="Genomic_DNA"/>
</dbReference>
<evidence type="ECO:0000256" key="1">
    <source>
        <dbReference type="ARBA" id="ARBA00004196"/>
    </source>
</evidence>
<keyword evidence="2 3" id="KW-0732">Signal</keyword>
<protein>
    <recommendedName>
        <fullName evidence="4">Imelysin-like domain-containing protein</fullName>
    </recommendedName>
</protein>
<feature type="domain" description="Imelysin-like" evidence="4">
    <location>
        <begin position="42"/>
        <end position="324"/>
    </location>
</feature>
<organism evidence="5 6">
    <name type="scientific">Neptuniibacter caesariensis</name>
    <dbReference type="NCBI Taxonomy" id="207954"/>
    <lineage>
        <taxon>Bacteria</taxon>
        <taxon>Pseudomonadati</taxon>
        <taxon>Pseudomonadota</taxon>
        <taxon>Gammaproteobacteria</taxon>
        <taxon>Oceanospirillales</taxon>
        <taxon>Oceanospirillaceae</taxon>
        <taxon>Neptuniibacter</taxon>
    </lineage>
</organism>
<dbReference type="Gene3D" id="1.20.1420.20">
    <property type="entry name" value="M75 peptidase, HXXE motif"/>
    <property type="match status" value="1"/>
</dbReference>
<evidence type="ECO:0000256" key="2">
    <source>
        <dbReference type="ARBA" id="ARBA00022729"/>
    </source>
</evidence>
<name>A0A2G6JNY5_NEPCE</name>
<evidence type="ECO:0000313" key="6">
    <source>
        <dbReference type="Proteomes" id="UP000243469"/>
    </source>
</evidence>
<dbReference type="Proteomes" id="UP000243469">
    <property type="component" value="Unassembled WGS sequence"/>
</dbReference>
<feature type="chain" id="PRO_5013640438" description="Imelysin-like domain-containing protein" evidence="3">
    <location>
        <begin position="23"/>
        <end position="358"/>
    </location>
</feature>
<evidence type="ECO:0000256" key="3">
    <source>
        <dbReference type="SAM" id="SignalP"/>
    </source>
</evidence>
<dbReference type="GO" id="GO:0030313">
    <property type="term" value="C:cell envelope"/>
    <property type="evidence" value="ECO:0007669"/>
    <property type="project" value="UniProtKB-SubCell"/>
</dbReference>
<dbReference type="InterPro" id="IPR038352">
    <property type="entry name" value="Imelysin_sf"/>
</dbReference>
<gene>
    <name evidence="5" type="ORF">CSA60_01255</name>
</gene>
<evidence type="ECO:0000259" key="4">
    <source>
        <dbReference type="Pfam" id="PF09375"/>
    </source>
</evidence>
<dbReference type="CDD" id="cd14659">
    <property type="entry name" value="Imelysin-like_IPPA"/>
    <property type="match status" value="1"/>
</dbReference>